<reference evidence="2 3" key="1">
    <citation type="journal article" date="2023" name="Nucleic Acids Res.">
        <title>The hologenome of Daphnia magna reveals possible DNA methylation and microbiome-mediated evolution of the host genome.</title>
        <authorList>
            <person name="Chaturvedi A."/>
            <person name="Li X."/>
            <person name="Dhandapani V."/>
            <person name="Marshall H."/>
            <person name="Kissane S."/>
            <person name="Cuenca-Cambronero M."/>
            <person name="Asole G."/>
            <person name="Calvet F."/>
            <person name="Ruiz-Romero M."/>
            <person name="Marangio P."/>
            <person name="Guigo R."/>
            <person name="Rago D."/>
            <person name="Mirbahai L."/>
            <person name="Eastwood N."/>
            <person name="Colbourne J.K."/>
            <person name="Zhou J."/>
            <person name="Mallon E."/>
            <person name="Orsini L."/>
        </authorList>
    </citation>
    <scope>NUCLEOTIDE SEQUENCE [LARGE SCALE GENOMIC DNA]</scope>
    <source>
        <strain evidence="2">LRV0_1</strain>
    </source>
</reference>
<dbReference type="Proteomes" id="UP001234178">
    <property type="component" value="Unassembled WGS sequence"/>
</dbReference>
<evidence type="ECO:0000313" key="3">
    <source>
        <dbReference type="Proteomes" id="UP001234178"/>
    </source>
</evidence>
<evidence type="ECO:0000313" key="2">
    <source>
        <dbReference type="EMBL" id="KAK4044969.1"/>
    </source>
</evidence>
<feature type="compositionally biased region" description="Basic residues" evidence="1">
    <location>
        <begin position="234"/>
        <end position="246"/>
    </location>
</feature>
<proteinExistence type="predicted"/>
<protein>
    <submittedName>
        <fullName evidence="2">Uncharacterized protein</fullName>
    </submittedName>
</protein>
<name>A0ABR0B8Q8_9CRUS</name>
<organism evidence="2 3">
    <name type="scientific">Daphnia magna</name>
    <dbReference type="NCBI Taxonomy" id="35525"/>
    <lineage>
        <taxon>Eukaryota</taxon>
        <taxon>Metazoa</taxon>
        <taxon>Ecdysozoa</taxon>
        <taxon>Arthropoda</taxon>
        <taxon>Crustacea</taxon>
        <taxon>Branchiopoda</taxon>
        <taxon>Diplostraca</taxon>
        <taxon>Cladocera</taxon>
        <taxon>Anomopoda</taxon>
        <taxon>Daphniidae</taxon>
        <taxon>Daphnia</taxon>
    </lineage>
</organism>
<gene>
    <name evidence="2" type="ORF">OUZ56_032375</name>
</gene>
<evidence type="ECO:0000256" key="1">
    <source>
        <dbReference type="SAM" id="MobiDB-lite"/>
    </source>
</evidence>
<sequence length="278" mass="31360">MALRLTGDEDFVVGKNRLEEPGNLGLRAVCERGHFRRKSRIVFGQRIFPFPQEKNLVFSCQRMKERRLREGRDDRARRAPQRRVVGPDRENFSVFPEFLQIARDRHFVAHRPVDGEILNHRKRRCRTPIRIPPKVRGEHVPGAVAVGGEGEGRERTACVVDEAGKARRVGVGAGNKQTPTRVRETELRVDHEQRPANAIFHARPPRRLLGRGGNFRRPFQVDFGRVARSEIARSRHRRPRAARCARLRSGTSAPGRAGSSAKGQECLHRAGPGGVPAS</sequence>
<accession>A0ABR0B8Q8</accession>
<dbReference type="EMBL" id="JAOYFB010000041">
    <property type="protein sequence ID" value="KAK4044969.1"/>
    <property type="molecule type" value="Genomic_DNA"/>
</dbReference>
<keyword evidence="3" id="KW-1185">Reference proteome</keyword>
<comment type="caution">
    <text evidence="2">The sequence shown here is derived from an EMBL/GenBank/DDBJ whole genome shotgun (WGS) entry which is preliminary data.</text>
</comment>
<feature type="region of interest" description="Disordered" evidence="1">
    <location>
        <begin position="232"/>
        <end position="278"/>
    </location>
</feature>